<dbReference type="PANTHER" id="PTHR43283:SF17">
    <property type="entry name" value="(LOVD), PUTATIVE (AFU_ORTHOLOGUE AFUA_5G00920)-RELATED"/>
    <property type="match status" value="1"/>
</dbReference>
<dbReference type="InterPro" id="IPR001466">
    <property type="entry name" value="Beta-lactam-related"/>
</dbReference>
<evidence type="ECO:0000259" key="3">
    <source>
        <dbReference type="Pfam" id="PF00144"/>
    </source>
</evidence>
<dbReference type="Pfam" id="PF00144">
    <property type="entry name" value="Beta-lactamase"/>
    <property type="match status" value="1"/>
</dbReference>
<proteinExistence type="inferred from homology"/>
<comment type="caution">
    <text evidence="4">The sequence shown here is derived from an EMBL/GenBank/DDBJ whole genome shotgun (WGS) entry which is preliminary data.</text>
</comment>
<comment type="similarity">
    <text evidence="1">Belongs to the class-A beta-lactamase family.</text>
</comment>
<dbReference type="GeneID" id="92035411"/>
<organism evidence="4 5">
    <name type="scientific">Phyllosticta citribraziliensis</name>
    <dbReference type="NCBI Taxonomy" id="989973"/>
    <lineage>
        <taxon>Eukaryota</taxon>
        <taxon>Fungi</taxon>
        <taxon>Dikarya</taxon>
        <taxon>Ascomycota</taxon>
        <taxon>Pezizomycotina</taxon>
        <taxon>Dothideomycetes</taxon>
        <taxon>Dothideomycetes incertae sedis</taxon>
        <taxon>Botryosphaeriales</taxon>
        <taxon>Phyllostictaceae</taxon>
        <taxon>Phyllosticta</taxon>
    </lineage>
</organism>
<dbReference type="InterPro" id="IPR050789">
    <property type="entry name" value="Diverse_Enzym_Activities"/>
</dbReference>
<evidence type="ECO:0000256" key="2">
    <source>
        <dbReference type="ARBA" id="ARBA00022801"/>
    </source>
</evidence>
<evidence type="ECO:0000313" key="4">
    <source>
        <dbReference type="EMBL" id="KAK7541191.1"/>
    </source>
</evidence>
<gene>
    <name evidence="4" type="ORF">J3D65DRAFT_656817</name>
</gene>
<keyword evidence="5" id="KW-1185">Reference proteome</keyword>
<protein>
    <submittedName>
        <fullName evidence="4">Beta-lactamase/transpeptidase-like protein</fullName>
    </submittedName>
</protein>
<reference evidence="4 5" key="1">
    <citation type="submission" date="2024-04" db="EMBL/GenBank/DDBJ databases">
        <title>Phyllosticta paracitricarpa is synonymous to the EU quarantine fungus P. citricarpa based on phylogenomic analyses.</title>
        <authorList>
            <consortium name="Lawrence Berkeley National Laboratory"/>
            <person name="Van ingen-buijs V.A."/>
            <person name="Van westerhoven A.C."/>
            <person name="Haridas S."/>
            <person name="Skiadas P."/>
            <person name="Martin F."/>
            <person name="Groenewald J.Z."/>
            <person name="Crous P.W."/>
            <person name="Seidl M.F."/>
        </authorList>
    </citation>
    <scope>NUCLEOTIDE SEQUENCE [LARGE SCALE GENOMIC DNA]</scope>
    <source>
        <strain evidence="4 5">CPC 17464</strain>
    </source>
</reference>
<keyword evidence="2" id="KW-0378">Hydrolase</keyword>
<dbReference type="Proteomes" id="UP001360953">
    <property type="component" value="Unassembled WGS sequence"/>
</dbReference>
<dbReference type="Gene3D" id="3.40.710.10">
    <property type="entry name" value="DD-peptidase/beta-lactamase superfamily"/>
    <property type="match status" value="1"/>
</dbReference>
<name>A0ABR1M131_9PEZI</name>
<dbReference type="EMBL" id="JBBPEH010000003">
    <property type="protein sequence ID" value="KAK7541191.1"/>
    <property type="molecule type" value="Genomic_DNA"/>
</dbReference>
<dbReference type="PANTHER" id="PTHR43283">
    <property type="entry name" value="BETA-LACTAMASE-RELATED"/>
    <property type="match status" value="1"/>
</dbReference>
<evidence type="ECO:0000256" key="1">
    <source>
        <dbReference type="ARBA" id="ARBA00009009"/>
    </source>
</evidence>
<dbReference type="RefSeq" id="XP_066658122.1">
    <property type="nucleotide sequence ID" value="XM_066802505.1"/>
</dbReference>
<dbReference type="InterPro" id="IPR012338">
    <property type="entry name" value="Beta-lactam/transpept-like"/>
</dbReference>
<evidence type="ECO:0000313" key="5">
    <source>
        <dbReference type="Proteomes" id="UP001360953"/>
    </source>
</evidence>
<feature type="domain" description="Beta-lactamase-related" evidence="3">
    <location>
        <begin position="5"/>
        <end position="363"/>
    </location>
</feature>
<sequence length="396" mass="44644">MASIEQTFEQACASGDYPGAVLLATNADGSFRYEKAIGKRSLHPGSDKQPLDLHTVMWIASCTKLLGTIAALQCVDRGQLSLDAPVYNILPEFKDQDIITGFENGKPQFRKHTKPMTLRHLLTHSSGLSYEFFQPLLIKWRNSRGEPFMPGSTVEERMNIPLLYEPGTEWKYSCGIDWAGKMVERVTKMPLDAYMQKHMFAPLGIKDMTFKLDERPDLQARMADMIERDEQTGKLRPGSLPELTQNTKDSFAGQGIYASWPEYLKVLQSLLANDGKLLKPATVDSMFEPQLYPSSHTSLNTRLDNDEPQNVVSGNFPRGTNRDWGFGGVIKLEEQQDWRKSNVLTWSGLPNQTWWIDREADVCGICGPMMLPLGDKTAQDLTQFFKLEITKLARAA</sequence>
<dbReference type="SUPFAM" id="SSF56601">
    <property type="entry name" value="beta-lactamase/transpeptidase-like"/>
    <property type="match status" value="1"/>
</dbReference>
<accession>A0ABR1M131</accession>